<dbReference type="RefSeq" id="XP_029993648.1">
    <property type="nucleotide sequence ID" value="XM_030137788.1"/>
</dbReference>
<dbReference type="GO" id="GO:0005640">
    <property type="term" value="C:nuclear outer membrane"/>
    <property type="evidence" value="ECO:0007669"/>
    <property type="project" value="UniProtKB-SubCell"/>
</dbReference>
<name>A0A673CAY6_9TELE</name>
<evidence type="ECO:0000256" key="4">
    <source>
        <dbReference type="ARBA" id="ARBA00019443"/>
    </source>
</evidence>
<dbReference type="Gene3D" id="1.10.1410.40">
    <property type="match status" value="1"/>
</dbReference>
<evidence type="ECO:0000256" key="8">
    <source>
        <dbReference type="ARBA" id="ARBA00023242"/>
    </source>
</evidence>
<evidence type="ECO:0000256" key="3">
    <source>
        <dbReference type="ARBA" id="ARBA00004494"/>
    </source>
</evidence>
<evidence type="ECO:0000256" key="9">
    <source>
        <dbReference type="SAM" id="MobiDB-lite"/>
    </source>
</evidence>
<dbReference type="PANTHER" id="PTHR10656:SF8">
    <property type="entry name" value="INOSITOL 1,4,5-TRISPHOSPHATE RECEPTOR-INTERACTING PROTEIN"/>
    <property type="match status" value="1"/>
</dbReference>
<feature type="region of interest" description="Disordered" evidence="9">
    <location>
        <begin position="172"/>
        <end position="196"/>
    </location>
</feature>
<evidence type="ECO:0000256" key="6">
    <source>
        <dbReference type="ARBA" id="ARBA00023054"/>
    </source>
</evidence>
<dbReference type="Proteomes" id="UP000472271">
    <property type="component" value="Chromosome 1"/>
</dbReference>
<dbReference type="InParanoid" id="A0A673CAY6"/>
<comment type="function">
    <text evidence="1">Enhances Ca(2+)-mediated inhibition of inositol 1,4,5-triphosphate receptor (ITPR) Ca(2+) release.</text>
</comment>
<dbReference type="PRINTS" id="PR02107">
    <property type="entry name" value="INOS145TPRIP"/>
</dbReference>
<accession>A0A673CAY6</accession>
<evidence type="ECO:0000256" key="1">
    <source>
        <dbReference type="ARBA" id="ARBA00003856"/>
    </source>
</evidence>
<dbReference type="Ensembl" id="ENSSORT00005052454.1">
    <property type="protein sequence ID" value="ENSSORP00005051230.1"/>
    <property type="gene ID" value="ENSSORG00005023154.1"/>
</dbReference>
<dbReference type="OrthoDB" id="9923553at2759"/>
<keyword evidence="7" id="KW-0325">Glycoprotein</keyword>
<dbReference type="InterPro" id="IPR024810">
    <property type="entry name" value="MAB21L/cGLR"/>
</dbReference>
<gene>
    <name evidence="10" type="primary">LOC115421810</name>
</gene>
<keyword evidence="5" id="KW-1003">Cell membrane</keyword>
<comment type="subcellular location">
    <subcellularLocation>
        <location evidence="2">Cell membrane</location>
        <topology evidence="2">Single-pass type I membrane protein</topology>
    </subcellularLocation>
    <subcellularLocation>
        <location evidence="3">Nucleus outer membrane</location>
        <topology evidence="3">Single-pass type I membrane protein</topology>
    </subcellularLocation>
</comment>
<sequence>MQDTFLRVFVVALGLLMSPKNDPGLEEWDTITTGEMQTHEERLLREGEKLDQEMASGSQTEMHTDDKGTENAAKNVYDELNDAQIKESDQHVTENDAAPLLEVNVGNDHKLLDEHLIDDVDLPHKSKMYPETSQIDHDDDQMVNRNLQLDTLRNQREDIQSDGHLRDLGTSQWQQESTEAKEVPHQRTKTSENQTSKKALVEEEEKDYLWYIWNTLSVVSLIRFFWKYMGKNSQMRHNKGSPLLVTYSADDVSLPDSNTLQRFHSKCVQVTSTKKEIEAEFLDGFTNDLLEAMRTICEKNCDMTIEDVQIVDAYNICVPLSPPEPYSFKCLPWNSQICDILLNMQICGQIKLVENKTTQISCHCQTAGAEDMVCLLHCDSQKIETEITDAYDGLLCQKNSPFLSKLQVSRWFQSTIIQAWSLISHKYEFELDICKTDAAGSLVVRFRSGKKIHFCMNPVVTFNTDAHYFITPYSPVKLDTFWTLSLISYEDCFLEHISQRLPDNSCHIQVLEIAHFLHKRQTVLSGSSTLKDFHFKIALMHLLLTKDPSVWKAHFVAYRLQDLLAFMGHSLETKQLYHVLIGNPLTQGIIQLPAEFVQGKPVNLFHPLVAHKCIYRNALMHFQEMLRNANMLIHDYVQ</sequence>
<dbReference type="PANTHER" id="PTHR10656">
    <property type="entry name" value="CELL FATE DETERMINING PROTEIN MAB21-RELATED"/>
    <property type="match status" value="1"/>
</dbReference>
<reference evidence="10" key="1">
    <citation type="submission" date="2019-06" db="EMBL/GenBank/DDBJ databases">
        <authorList>
            <consortium name="Wellcome Sanger Institute Data Sharing"/>
        </authorList>
    </citation>
    <scope>NUCLEOTIDE SEQUENCE [LARGE SCALE GENOMIC DNA]</scope>
</reference>
<keyword evidence="8" id="KW-0539">Nucleus</keyword>
<keyword evidence="11" id="KW-1185">Reference proteome</keyword>
<organism evidence="10 11">
    <name type="scientific">Sphaeramia orbicularis</name>
    <name type="common">orbiculate cardinalfish</name>
    <dbReference type="NCBI Taxonomy" id="375764"/>
    <lineage>
        <taxon>Eukaryota</taxon>
        <taxon>Metazoa</taxon>
        <taxon>Chordata</taxon>
        <taxon>Craniata</taxon>
        <taxon>Vertebrata</taxon>
        <taxon>Euteleostomi</taxon>
        <taxon>Actinopterygii</taxon>
        <taxon>Neopterygii</taxon>
        <taxon>Teleostei</taxon>
        <taxon>Neoteleostei</taxon>
        <taxon>Acanthomorphata</taxon>
        <taxon>Gobiaria</taxon>
        <taxon>Kurtiformes</taxon>
        <taxon>Apogonoidei</taxon>
        <taxon>Apogonidae</taxon>
        <taxon>Apogoninae</taxon>
        <taxon>Sphaeramia</taxon>
    </lineage>
</organism>
<reference evidence="10" key="3">
    <citation type="submission" date="2025-09" db="UniProtKB">
        <authorList>
            <consortium name="Ensembl"/>
        </authorList>
    </citation>
    <scope>IDENTIFICATION</scope>
</reference>
<dbReference type="GO" id="GO:0005886">
    <property type="term" value="C:plasma membrane"/>
    <property type="evidence" value="ECO:0007669"/>
    <property type="project" value="UniProtKB-SubCell"/>
</dbReference>
<evidence type="ECO:0000256" key="5">
    <source>
        <dbReference type="ARBA" id="ARBA00022475"/>
    </source>
</evidence>
<evidence type="ECO:0000313" key="11">
    <source>
        <dbReference type="Proteomes" id="UP000472271"/>
    </source>
</evidence>
<reference evidence="10" key="2">
    <citation type="submission" date="2025-08" db="UniProtKB">
        <authorList>
            <consortium name="Ensembl"/>
        </authorList>
    </citation>
    <scope>IDENTIFICATION</scope>
</reference>
<evidence type="ECO:0000313" key="10">
    <source>
        <dbReference type="Ensembl" id="ENSSORP00005051230.1"/>
    </source>
</evidence>
<dbReference type="SMART" id="SM01265">
    <property type="entry name" value="Mab-21"/>
    <property type="match status" value="1"/>
</dbReference>
<dbReference type="AlphaFoldDB" id="A0A673CAY6"/>
<evidence type="ECO:0000256" key="2">
    <source>
        <dbReference type="ARBA" id="ARBA00004251"/>
    </source>
</evidence>
<evidence type="ECO:0000256" key="7">
    <source>
        <dbReference type="ARBA" id="ARBA00023180"/>
    </source>
</evidence>
<dbReference type="GeneID" id="115421810"/>
<proteinExistence type="predicted"/>
<keyword evidence="6" id="KW-0175">Coiled coil</keyword>
<keyword evidence="5" id="KW-0472">Membrane</keyword>
<protein>
    <recommendedName>
        <fullName evidence="4">Inositol 1,4,5-trisphosphate receptor-interacting protein</fullName>
    </recommendedName>
</protein>
<dbReference type="InterPro" id="IPR026250">
    <property type="entry name" value="ITPRIP-like"/>
</dbReference>